<name>A0A8T0QIH9_PANVG</name>
<feature type="region of interest" description="Disordered" evidence="1">
    <location>
        <begin position="1"/>
        <end position="23"/>
    </location>
</feature>
<dbReference type="Proteomes" id="UP000823388">
    <property type="component" value="Chromosome 7K"/>
</dbReference>
<evidence type="ECO:0000313" key="2">
    <source>
        <dbReference type="EMBL" id="KAG2573483.1"/>
    </source>
</evidence>
<protein>
    <submittedName>
        <fullName evidence="2">Uncharacterized protein</fullName>
    </submittedName>
</protein>
<accession>A0A8T0QIH9</accession>
<gene>
    <name evidence="2" type="ORF">PVAP13_7KG256055</name>
</gene>
<keyword evidence="3" id="KW-1185">Reference proteome</keyword>
<reference evidence="2" key="1">
    <citation type="submission" date="2020-05" db="EMBL/GenBank/DDBJ databases">
        <title>WGS assembly of Panicum virgatum.</title>
        <authorList>
            <person name="Lovell J.T."/>
            <person name="Jenkins J."/>
            <person name="Shu S."/>
            <person name="Juenger T.E."/>
            <person name="Schmutz J."/>
        </authorList>
    </citation>
    <scope>NUCLEOTIDE SEQUENCE</scope>
    <source>
        <strain evidence="2">AP13</strain>
    </source>
</reference>
<sequence length="169" mass="18997">MGAAPSPVALAGNKPGNREGALRCQRRRREAGGFAVPGRGRRGACGRPSPSRGFARCVVRWRRARALQGLHCSCPLRNQERIWEGGQWAPPPPLVPASPSAYLHRAIRVDAGMPDAWTCCRTRRVERRNRLLADRAVLPRREEWRRTTSATSPVLKSFFFRLLYITSRS</sequence>
<proteinExistence type="predicted"/>
<evidence type="ECO:0000256" key="1">
    <source>
        <dbReference type="SAM" id="MobiDB-lite"/>
    </source>
</evidence>
<evidence type="ECO:0000313" key="3">
    <source>
        <dbReference type="Proteomes" id="UP000823388"/>
    </source>
</evidence>
<dbReference type="AlphaFoldDB" id="A0A8T0QIH9"/>
<comment type="caution">
    <text evidence="2">The sequence shown here is derived from an EMBL/GenBank/DDBJ whole genome shotgun (WGS) entry which is preliminary data.</text>
</comment>
<organism evidence="2 3">
    <name type="scientific">Panicum virgatum</name>
    <name type="common">Blackwell switchgrass</name>
    <dbReference type="NCBI Taxonomy" id="38727"/>
    <lineage>
        <taxon>Eukaryota</taxon>
        <taxon>Viridiplantae</taxon>
        <taxon>Streptophyta</taxon>
        <taxon>Embryophyta</taxon>
        <taxon>Tracheophyta</taxon>
        <taxon>Spermatophyta</taxon>
        <taxon>Magnoliopsida</taxon>
        <taxon>Liliopsida</taxon>
        <taxon>Poales</taxon>
        <taxon>Poaceae</taxon>
        <taxon>PACMAD clade</taxon>
        <taxon>Panicoideae</taxon>
        <taxon>Panicodae</taxon>
        <taxon>Paniceae</taxon>
        <taxon>Panicinae</taxon>
        <taxon>Panicum</taxon>
        <taxon>Panicum sect. Hiantes</taxon>
    </lineage>
</organism>
<dbReference type="EMBL" id="CM029049">
    <property type="protein sequence ID" value="KAG2573483.1"/>
    <property type="molecule type" value="Genomic_DNA"/>
</dbReference>